<evidence type="ECO:0000256" key="1">
    <source>
        <dbReference type="ARBA" id="ARBA00004613"/>
    </source>
</evidence>
<comment type="subcellular location">
    <subcellularLocation>
        <location evidence="1">Secreted</location>
    </subcellularLocation>
</comment>
<dbReference type="AlphaFoldDB" id="A0A1D1VGC7"/>
<dbReference type="Gene3D" id="2.10.70.10">
    <property type="entry name" value="Complement Module, domain 1"/>
    <property type="match status" value="1"/>
</dbReference>
<dbReference type="EMBL" id="BDGG01000004">
    <property type="protein sequence ID" value="GAU97538.1"/>
    <property type="molecule type" value="Genomic_DNA"/>
</dbReference>
<dbReference type="STRING" id="947166.A0A1D1VGC7"/>
<evidence type="ECO:0000256" key="2">
    <source>
        <dbReference type="ARBA" id="ARBA00022525"/>
    </source>
</evidence>
<dbReference type="InterPro" id="IPR001846">
    <property type="entry name" value="VWF_type-D"/>
</dbReference>
<proteinExistence type="predicted"/>
<dbReference type="SMART" id="SM00216">
    <property type="entry name" value="VWD"/>
    <property type="match status" value="1"/>
</dbReference>
<dbReference type="PROSITE" id="PS01208">
    <property type="entry name" value="VWFC_1"/>
    <property type="match status" value="2"/>
</dbReference>
<dbReference type="Pfam" id="PF00094">
    <property type="entry name" value="VWD"/>
    <property type="match status" value="1"/>
</dbReference>
<protein>
    <recommendedName>
        <fullName evidence="9">VWFD domain-containing protein</fullName>
    </recommendedName>
</protein>
<evidence type="ECO:0000259" key="6">
    <source>
        <dbReference type="PROSITE" id="PS51233"/>
    </source>
</evidence>
<dbReference type="OrthoDB" id="6019304at2759"/>
<dbReference type="SMART" id="SM00214">
    <property type="entry name" value="VWC"/>
    <property type="match status" value="4"/>
</dbReference>
<feature type="domain" description="VWFC" evidence="5">
    <location>
        <begin position="162"/>
        <end position="224"/>
    </location>
</feature>
<dbReference type="Gene3D" id="6.20.200.20">
    <property type="match status" value="3"/>
</dbReference>
<gene>
    <name evidence="7" type="primary">RvY_08813-1</name>
    <name evidence="7" type="synonym">RvY_08813.1</name>
    <name evidence="7" type="ORF">RvY_08813</name>
</gene>
<evidence type="ECO:0000256" key="4">
    <source>
        <dbReference type="ARBA" id="ARBA00022737"/>
    </source>
</evidence>
<evidence type="ECO:0000259" key="5">
    <source>
        <dbReference type="PROSITE" id="PS50184"/>
    </source>
</evidence>
<dbReference type="Proteomes" id="UP000186922">
    <property type="component" value="Unassembled WGS sequence"/>
</dbReference>
<dbReference type="PANTHER" id="PTHR46698:SF4">
    <property type="entry name" value="CROSSVEINLESS 2"/>
    <property type="match status" value="1"/>
</dbReference>
<accession>A0A1D1VGC7</accession>
<dbReference type="PROSITE" id="PS51233">
    <property type="entry name" value="VWFD"/>
    <property type="match status" value="1"/>
</dbReference>
<dbReference type="SUPFAM" id="SSF57603">
    <property type="entry name" value="FnI-like domain"/>
    <property type="match status" value="4"/>
</dbReference>
<organism evidence="7 8">
    <name type="scientific">Ramazzottius varieornatus</name>
    <name type="common">Water bear</name>
    <name type="synonym">Tardigrade</name>
    <dbReference type="NCBI Taxonomy" id="947166"/>
    <lineage>
        <taxon>Eukaryota</taxon>
        <taxon>Metazoa</taxon>
        <taxon>Ecdysozoa</taxon>
        <taxon>Tardigrada</taxon>
        <taxon>Eutardigrada</taxon>
        <taxon>Parachela</taxon>
        <taxon>Hypsibioidea</taxon>
        <taxon>Ramazzottiidae</taxon>
        <taxon>Ramazzottius</taxon>
    </lineage>
</organism>
<name>A0A1D1VGC7_RAMVA</name>
<dbReference type="GO" id="GO:0005576">
    <property type="term" value="C:extracellular region"/>
    <property type="evidence" value="ECO:0007669"/>
    <property type="project" value="UniProtKB-SubCell"/>
</dbReference>
<evidence type="ECO:0000256" key="3">
    <source>
        <dbReference type="ARBA" id="ARBA00022729"/>
    </source>
</evidence>
<sequence length="647" mass="72927">MIVHWRWCIKDSLPRWSGVLLLMFCIGVMTRASGQFLQGEPAYCQEEGADIEIPDITTPCITCKCVNYKITCERRKCPHPAAGKCYFHLYDTEDEDRCCNRCKGCQMNNQTFSSGEKWESPVDPCASYQCNDGIITKTVKTVCYATCSNPVPVKDQCCAVCKGCYANGKAYAEGDVVPITSDPCVTCRCENGSLICDKNACPVLACSVSNYIYDPANPCCPKCDGFRKIVSIKNKCMIGLKVLKPDQQYNVDQCTTCVCMQASTVLCKRSVCPVLLCPTDFQQRRAGECCPRCQSNALLYCETEEATYQNGQTWNIADEPCAQCKCENGHVKCTVQTCSTIQCKPDEVEYKDQSLCCSICVPKTATCTVYGDPHYKSFDGKSFSFQGRCKYIAVEDCNSRKHKRFEVQLRNNARRSSHFTWTKSVAIFAENLQIVLLQKLRVRVDRKEVKLPYFNLGAVNIVTTGYNIIVRTALGMKVVWDGDSFVEITMPWQYRNQVCGLCGNYNGNSTDDFALKETKKITEDVAEFATSWLVGKKGDTSRCAIVDTELPQQLQPRSRATRNLPCPNSPLRKSLRIIRECSIFKSTATRNCRRLVDPSPYWRACLVDLCDCPRRSCLCQSFGAFLRECELKGENVDNLRRNYCKLF</sequence>
<dbReference type="InterPro" id="IPR001007">
    <property type="entry name" value="VWF_dom"/>
</dbReference>
<dbReference type="Pfam" id="PF08742">
    <property type="entry name" value="C8"/>
    <property type="match status" value="1"/>
</dbReference>
<evidence type="ECO:0000313" key="7">
    <source>
        <dbReference type="EMBL" id="GAU97538.1"/>
    </source>
</evidence>
<reference evidence="7 8" key="1">
    <citation type="journal article" date="2016" name="Nat. Commun.">
        <title>Extremotolerant tardigrade genome and improved radiotolerance of human cultured cells by tardigrade-unique protein.</title>
        <authorList>
            <person name="Hashimoto T."/>
            <person name="Horikawa D.D."/>
            <person name="Saito Y."/>
            <person name="Kuwahara H."/>
            <person name="Kozuka-Hata H."/>
            <person name="Shin-I T."/>
            <person name="Minakuchi Y."/>
            <person name="Ohishi K."/>
            <person name="Motoyama A."/>
            <person name="Aizu T."/>
            <person name="Enomoto A."/>
            <person name="Kondo K."/>
            <person name="Tanaka S."/>
            <person name="Hara Y."/>
            <person name="Koshikawa S."/>
            <person name="Sagara H."/>
            <person name="Miura T."/>
            <person name="Yokobori S."/>
            <person name="Miyagawa K."/>
            <person name="Suzuki Y."/>
            <person name="Kubo T."/>
            <person name="Oyama M."/>
            <person name="Kohara Y."/>
            <person name="Fujiyama A."/>
            <person name="Arakawa K."/>
            <person name="Katayama T."/>
            <person name="Toyoda A."/>
            <person name="Kunieda T."/>
        </authorList>
    </citation>
    <scope>NUCLEOTIDE SEQUENCE [LARGE SCALE GENOMIC DNA]</scope>
    <source>
        <strain evidence="7 8">YOKOZUNA-1</strain>
    </source>
</reference>
<dbReference type="InterPro" id="IPR014853">
    <property type="entry name" value="VWF/SSPO/ZAN-like_Cys-rich_dom"/>
</dbReference>
<keyword evidence="2" id="KW-0964">Secreted</keyword>
<dbReference type="PANTHER" id="PTHR46698">
    <property type="entry name" value="CROSSVEINLESS 2"/>
    <property type="match status" value="1"/>
</dbReference>
<keyword evidence="4" id="KW-0677">Repeat</keyword>
<evidence type="ECO:0008006" key="9">
    <source>
        <dbReference type="Google" id="ProtNLM"/>
    </source>
</evidence>
<keyword evidence="8" id="KW-1185">Reference proteome</keyword>
<dbReference type="InterPro" id="IPR052424">
    <property type="entry name" value="Kielin_Chordin-BMP_Reg"/>
</dbReference>
<comment type="caution">
    <text evidence="7">The sequence shown here is derived from an EMBL/GenBank/DDBJ whole genome shotgun (WGS) entry which is preliminary data.</text>
</comment>
<feature type="domain" description="VWFC" evidence="5">
    <location>
        <begin position="301"/>
        <end position="361"/>
    </location>
</feature>
<dbReference type="Pfam" id="PF00093">
    <property type="entry name" value="VWC"/>
    <property type="match status" value="2"/>
</dbReference>
<evidence type="ECO:0000313" key="8">
    <source>
        <dbReference type="Proteomes" id="UP000186922"/>
    </source>
</evidence>
<feature type="domain" description="VWFC" evidence="5">
    <location>
        <begin position="234"/>
        <end position="294"/>
    </location>
</feature>
<dbReference type="PROSITE" id="PS50184">
    <property type="entry name" value="VWFC_2"/>
    <property type="match status" value="3"/>
</dbReference>
<keyword evidence="3" id="KW-0732">Signal</keyword>
<feature type="domain" description="VWFD" evidence="6">
    <location>
        <begin position="365"/>
        <end position="544"/>
    </location>
</feature>